<organism evidence="5 6">
    <name type="scientific">Candidozyma haemuli</name>
    <dbReference type="NCBI Taxonomy" id="45357"/>
    <lineage>
        <taxon>Eukaryota</taxon>
        <taxon>Fungi</taxon>
        <taxon>Dikarya</taxon>
        <taxon>Ascomycota</taxon>
        <taxon>Saccharomycotina</taxon>
        <taxon>Pichiomycetes</taxon>
        <taxon>Metschnikowiaceae</taxon>
        <taxon>Candidozyma</taxon>
    </lineage>
</organism>
<name>A0ABX8I7Z5_9ASCO</name>
<dbReference type="InterPro" id="IPR006840">
    <property type="entry name" value="ChaC"/>
</dbReference>
<feature type="domain" description="K Homology" evidence="4">
    <location>
        <begin position="306"/>
        <end position="403"/>
    </location>
</feature>
<keyword evidence="2" id="KW-0456">Lyase</keyword>
<evidence type="ECO:0000313" key="5">
    <source>
        <dbReference type="EMBL" id="QWU88092.1"/>
    </source>
</evidence>
<keyword evidence="6" id="KW-1185">Reference proteome</keyword>
<dbReference type="SMART" id="SM00322">
    <property type="entry name" value="KH"/>
    <property type="match status" value="2"/>
</dbReference>
<evidence type="ECO:0000313" key="6">
    <source>
        <dbReference type="Proteomes" id="UP000825434"/>
    </source>
</evidence>
<sequence>MTIEGMWIIGYGSLIFKPPPLYDFRVTGTLKGYIRRFWQSSSDHRGTPESPGRVATLMSLQDLKDHSRFHNDLYTYELNPKVGESNIATESVANLPSEALANNIHDVKHKIDELEEDDLKVWGVAYYVPPEHVEEMKAYLDVREKNGYTLHKVRFHVHSVPNEAEAVVSKIPRNQDGDLFIESFIYIGTIDNEAFVGPETVQDTAAVIKKSKGPSGLNFEYLSKLTEAVHALDPQSSPTYDHFTVADEELKVMPVDEMQKAISRICISSRAVVKMSKTKDETNFLLHGSQEGVKKARTLIKQKFRSKSQITFDIPSRSRRAVVGTKGSTVRAIKRKNNVDIKIDRRRLCKPFDLEKYHDGDQLAIFKQDPSGDVRYVASVEVKVMGSQVDCMAAKKQILEVASLQVVEFCHFPHGLYRYEARKRAEECFNDVSIFTGYSPIDTLAVEGHKDTVYEVMKLLRSFADLECDSIVIPTALRYTGFMSSLQNVETEDLKENEKKAETKIIIKGQRADVTTACQMIVEHIAKYFSHRLMLIDLHGGNIEHVRRVLSLYQVRERAKRLLNENSVFGEYPEKDFHNVEYIEVFGLQEKDVMLSISQVECIIESLKPSDLYLCFDRNLIWNLQLPNDIRSKLWESLPEPWREKAVFNVGKDFLALHRRHLPLLKVSYLTDGCKMEFHCDGDEDCKDMITLFDETERVEKTVTLINQILQCEKEQQVYTVVFEIPSLLVYDLKSYYYLSDFKEKYGIKPHIVRKDGQPNKPTWSTSTSDVSIVTLTGNRVYVDALKCEIEEKVRKFIPYMFTEVCDIDESFFARVSGRDFSNMSELERSHKVKTSLGTAVLTYGYLFNDSSGSFDDHHRVQIMGGSSTSVIQAKESLSRLLETIKKSTETATFRVPKVLRYDIRNQLDMSRYDKKCSGVDCEFRDDEADGFITLDLHGCQPDLRNAVERTNSVITEHIEKEKDKT</sequence>
<dbReference type="PROSITE" id="PS50084">
    <property type="entry name" value="KH_TYPE_1"/>
    <property type="match status" value="1"/>
</dbReference>
<reference evidence="5 6" key="1">
    <citation type="submission" date="2021-06" db="EMBL/GenBank/DDBJ databases">
        <title>Candida outbreak in Lebanon.</title>
        <authorList>
            <person name="Finianos M."/>
        </authorList>
    </citation>
    <scope>NUCLEOTIDE SEQUENCE [LARGE SCALE GENOMIC DNA]</scope>
    <source>
        <strain evidence="5">CA3LBN</strain>
    </source>
</reference>
<dbReference type="Gene3D" id="3.30.1370.10">
    <property type="entry name" value="K Homology domain, type 1"/>
    <property type="match status" value="1"/>
</dbReference>
<dbReference type="EMBL" id="CP076662">
    <property type="protein sequence ID" value="QWU88092.1"/>
    <property type="molecule type" value="Genomic_DNA"/>
</dbReference>
<feature type="domain" description="K Homology" evidence="4">
    <location>
        <begin position="800"/>
        <end position="883"/>
    </location>
</feature>
<dbReference type="Pfam" id="PF04752">
    <property type="entry name" value="ChaC"/>
    <property type="match status" value="1"/>
</dbReference>
<protein>
    <recommendedName>
        <fullName evidence="1">glutathione-specific gamma-glutamylcyclotransferase</fullName>
        <ecNumber evidence="1">4.3.2.7</ecNumber>
    </recommendedName>
</protein>
<evidence type="ECO:0000259" key="4">
    <source>
        <dbReference type="SMART" id="SM00322"/>
    </source>
</evidence>
<proteinExistence type="predicted"/>
<gene>
    <name evidence="5" type="ORF">CA3LBN_002357</name>
</gene>
<evidence type="ECO:0000256" key="2">
    <source>
        <dbReference type="ARBA" id="ARBA00023239"/>
    </source>
</evidence>
<dbReference type="PANTHER" id="PTHR12192">
    <property type="entry name" value="CATION TRANSPORT PROTEIN CHAC-RELATED"/>
    <property type="match status" value="1"/>
</dbReference>
<dbReference type="EC" id="4.3.2.7" evidence="1"/>
<dbReference type="SUPFAM" id="SSF54791">
    <property type="entry name" value="Eukaryotic type KH-domain (KH-domain type I)"/>
    <property type="match status" value="1"/>
</dbReference>
<dbReference type="InterPro" id="IPR004087">
    <property type="entry name" value="KH_dom"/>
</dbReference>
<accession>A0ABX8I7Z5</accession>
<evidence type="ECO:0000256" key="3">
    <source>
        <dbReference type="PROSITE-ProRule" id="PRU00117"/>
    </source>
</evidence>
<dbReference type="InterPro" id="IPR036612">
    <property type="entry name" value="KH_dom_type_1_sf"/>
</dbReference>
<evidence type="ECO:0000256" key="1">
    <source>
        <dbReference type="ARBA" id="ARBA00012344"/>
    </source>
</evidence>
<dbReference type="PANTHER" id="PTHR12192:SF2">
    <property type="entry name" value="GLUTATHIONE-SPECIFIC GAMMA-GLUTAMYLCYCLOTRANSFERASE 2"/>
    <property type="match status" value="1"/>
</dbReference>
<dbReference type="InterPro" id="IPR013024">
    <property type="entry name" value="GGCT-like"/>
</dbReference>
<dbReference type="CDD" id="cd06661">
    <property type="entry name" value="GGCT_like"/>
    <property type="match status" value="1"/>
</dbReference>
<dbReference type="Proteomes" id="UP000825434">
    <property type="component" value="Chromosome 2"/>
</dbReference>
<keyword evidence="3" id="KW-0694">RNA-binding</keyword>